<sequence length="407" mass="45141">MRKIATTSFCICWLVALLISGAIAAPAKKAVPAKPQITKPAEPVKQIVKIGYFSQERAAPAALSNLDPFIQNKGQIGAELAIADNNTTGQFTGQHYELKNVVVPVGGDLQQAFNQLGDDVGLVVLNVQSDQLNKLADLPAAKNKLLFDAATSDDELRNTDCRHQVLHLLPSRAMRADALAQYMLKKRWQNWFLVIGPTPEDKLYAAAIKRAAKKFGIKLVAEKAWTNAYDARRTAQSDVPVFTQVDDYDVLVVADEQGLFGEYMDYRTWKPRPVIGTQGLIATAWHRTHEQWGAVQLQNRFKDTAGRWMEEEDYAAYLAVRAIGEASVRSKSNQTQAIRDYVFSEAFALQGYKGVPLSFRPWDGQLRQPVLLAAPRSLVSVAPVEGFLHPKTELDTLGYDQPETACK</sequence>
<evidence type="ECO:0000256" key="2">
    <source>
        <dbReference type="ARBA" id="ARBA00022729"/>
    </source>
</evidence>
<dbReference type="InterPro" id="IPR028082">
    <property type="entry name" value="Peripla_BP_I"/>
</dbReference>
<proteinExistence type="inferred from homology"/>
<dbReference type="InterPro" id="IPR028081">
    <property type="entry name" value="Leu-bd"/>
</dbReference>
<dbReference type="Proteomes" id="UP000641152">
    <property type="component" value="Unassembled WGS sequence"/>
</dbReference>
<feature type="signal peptide" evidence="3">
    <location>
        <begin position="1"/>
        <end position="24"/>
    </location>
</feature>
<feature type="domain" description="Leucine-binding protein" evidence="4">
    <location>
        <begin position="77"/>
        <end position="372"/>
    </location>
</feature>
<dbReference type="InterPro" id="IPR022478">
    <property type="entry name" value="ABC_transptr_sub-bd_PQQ"/>
</dbReference>
<protein>
    <submittedName>
        <fullName evidence="5">ABC transporter substrate-binding protein</fullName>
    </submittedName>
</protein>
<gene>
    <name evidence="5" type="ORF">EBB_10500</name>
</gene>
<name>A0ABR9DCW8_9GAMM</name>
<keyword evidence="6" id="KW-1185">Reference proteome</keyword>
<evidence type="ECO:0000313" key="5">
    <source>
        <dbReference type="EMBL" id="MBD9360950.1"/>
    </source>
</evidence>
<dbReference type="PANTHER" id="PTHR30483:SF6">
    <property type="entry name" value="PERIPLASMIC BINDING PROTEIN OF ABC TRANSPORTER FOR NATURAL AMINO ACIDS"/>
    <property type="match status" value="1"/>
</dbReference>
<dbReference type="InterPro" id="IPR051010">
    <property type="entry name" value="BCAA_transport"/>
</dbReference>
<dbReference type="Gene3D" id="3.40.50.2300">
    <property type="match status" value="2"/>
</dbReference>
<comment type="similarity">
    <text evidence="1">Belongs to the leucine-binding protein family.</text>
</comment>
<dbReference type="PANTHER" id="PTHR30483">
    <property type="entry name" value="LEUCINE-SPECIFIC-BINDING PROTEIN"/>
    <property type="match status" value="1"/>
</dbReference>
<keyword evidence="2 3" id="KW-0732">Signal</keyword>
<reference evidence="5 6" key="1">
    <citation type="submission" date="2020-09" db="EMBL/GenBank/DDBJ databases">
        <title>Methylomonas albis sp. nov. and Methylomonas fluvii sp. nov.: Two cold-adapted methanotrophs from the River Elbe and an amended description of Methylovulum psychrotolerans strain Eb1.</title>
        <authorList>
            <person name="Bussmann I.K."/>
            <person name="Klings K.-W."/>
            <person name="Warnstedt J."/>
            <person name="Hoppert M."/>
            <person name="Saborowski A."/>
            <person name="Horn F."/>
            <person name="Liebner S."/>
        </authorList>
    </citation>
    <scope>NUCLEOTIDE SEQUENCE [LARGE SCALE GENOMIC DNA]</scope>
    <source>
        <strain evidence="5 6">EbB</strain>
    </source>
</reference>
<organism evidence="5 6">
    <name type="scientific">Methylomonas fluvii</name>
    <dbReference type="NCBI Taxonomy" id="1854564"/>
    <lineage>
        <taxon>Bacteria</taxon>
        <taxon>Pseudomonadati</taxon>
        <taxon>Pseudomonadota</taxon>
        <taxon>Gammaproteobacteria</taxon>
        <taxon>Methylococcales</taxon>
        <taxon>Methylococcaceae</taxon>
        <taxon>Methylomonas</taxon>
    </lineage>
</organism>
<evidence type="ECO:0000256" key="1">
    <source>
        <dbReference type="ARBA" id="ARBA00010062"/>
    </source>
</evidence>
<dbReference type="SUPFAM" id="SSF53822">
    <property type="entry name" value="Periplasmic binding protein-like I"/>
    <property type="match status" value="1"/>
</dbReference>
<evidence type="ECO:0000256" key="3">
    <source>
        <dbReference type="SAM" id="SignalP"/>
    </source>
</evidence>
<dbReference type="RefSeq" id="WP_192393828.1">
    <property type="nucleotide sequence ID" value="NZ_CAJHIU010000002.1"/>
</dbReference>
<evidence type="ECO:0000313" key="6">
    <source>
        <dbReference type="Proteomes" id="UP000641152"/>
    </source>
</evidence>
<dbReference type="CDD" id="cd06268">
    <property type="entry name" value="PBP1_ABC_transporter_LIVBP-like"/>
    <property type="match status" value="1"/>
</dbReference>
<accession>A0ABR9DCW8</accession>
<dbReference type="EMBL" id="JACXST010000002">
    <property type="protein sequence ID" value="MBD9360950.1"/>
    <property type="molecule type" value="Genomic_DNA"/>
</dbReference>
<dbReference type="Pfam" id="PF13458">
    <property type="entry name" value="Peripla_BP_6"/>
    <property type="match status" value="1"/>
</dbReference>
<dbReference type="NCBIfam" id="TIGR03863">
    <property type="entry name" value="PQQ_ABC_bind"/>
    <property type="match status" value="1"/>
</dbReference>
<evidence type="ECO:0000259" key="4">
    <source>
        <dbReference type="Pfam" id="PF13458"/>
    </source>
</evidence>
<comment type="caution">
    <text evidence="5">The sequence shown here is derived from an EMBL/GenBank/DDBJ whole genome shotgun (WGS) entry which is preliminary data.</text>
</comment>
<feature type="chain" id="PRO_5045518925" evidence="3">
    <location>
        <begin position="25"/>
        <end position="407"/>
    </location>
</feature>